<dbReference type="Proteomes" id="UP001057702">
    <property type="component" value="Unassembled WGS sequence"/>
</dbReference>
<sequence>MNGPMETDVCVVGGGPAGLALALGLVRHGVRTTVLERSITGHRELRGESLSPDSVRLLDRFGLLRTLRHDALTVRRLEVTDGGHRVLSVDFAGFPYPYRFPVELPQLRLLDELAAAAAGHDGFRLLRGWSAAGLWHDHAGRTAGVRVVGPEGKRTIRARLTAVAEGRFGRLREEAGLRATVRPLDRDVLWFRLPRPAEWTEPAYRVRIRRDRHALVLPDANGSTVRVGFSLPKRGLRALRAAGIGALHERLREIVPELAVCVGKLPRDWSETALLDIFTAEVPIWHAPGVVLLGDAAHTLSPVLGQGVNHALGDAAALAPLVAGALEETDAVAAVDRATAEFQRRRARAVADSHRLQWRQERVFTWASRPAAAARRTAYRALQASPRLRARVLEPAYFAAQRGERADPADQGHEAYAPYEEERA</sequence>
<accession>A0ABT1Q2X4</accession>
<dbReference type="Gene3D" id="3.50.50.60">
    <property type="entry name" value="FAD/NAD(P)-binding domain"/>
    <property type="match status" value="2"/>
</dbReference>
<evidence type="ECO:0000256" key="2">
    <source>
        <dbReference type="SAM" id="MobiDB-lite"/>
    </source>
</evidence>
<name>A0ABT1Q2X4_9ACTN</name>
<keyword evidence="5" id="KW-1185">Reference proteome</keyword>
<comment type="caution">
    <text evidence="4">The sequence shown here is derived from an EMBL/GenBank/DDBJ whole genome shotgun (WGS) entry which is preliminary data.</text>
</comment>
<evidence type="ECO:0000313" key="5">
    <source>
        <dbReference type="Proteomes" id="UP001057702"/>
    </source>
</evidence>
<reference evidence="4" key="1">
    <citation type="submission" date="2022-06" db="EMBL/GenBank/DDBJ databases">
        <title>Draft genome sequence of Streptomyces sp. RB6PN25 isolated from peat swamp forest in Thailand.</title>
        <authorList>
            <person name="Duangmal K."/>
            <person name="Klaysubun C."/>
        </authorList>
    </citation>
    <scope>NUCLEOTIDE SEQUENCE</scope>
    <source>
        <strain evidence="4">RB6PN25</strain>
    </source>
</reference>
<feature type="domain" description="FAD-binding" evidence="3">
    <location>
        <begin position="6"/>
        <end position="350"/>
    </location>
</feature>
<dbReference type="SUPFAM" id="SSF51905">
    <property type="entry name" value="FAD/NAD(P)-binding domain"/>
    <property type="match status" value="1"/>
</dbReference>
<protein>
    <submittedName>
        <fullName evidence="4">FAD-dependent monooxygenase</fullName>
    </submittedName>
</protein>
<dbReference type="InterPro" id="IPR050631">
    <property type="entry name" value="PheA/TfdB_FAD_monoxygenase"/>
</dbReference>
<keyword evidence="4" id="KW-0503">Monooxygenase</keyword>
<organism evidence="4 5">
    <name type="scientific">Streptomyces humicola</name>
    <dbReference type="NCBI Taxonomy" id="2953240"/>
    <lineage>
        <taxon>Bacteria</taxon>
        <taxon>Bacillati</taxon>
        <taxon>Actinomycetota</taxon>
        <taxon>Actinomycetes</taxon>
        <taxon>Kitasatosporales</taxon>
        <taxon>Streptomycetaceae</taxon>
        <taxon>Streptomyces</taxon>
    </lineage>
</organism>
<dbReference type="PANTHER" id="PTHR43476:SF5">
    <property type="entry name" value="FAD-DEPENDENT MONOOXYGENASE"/>
    <property type="match status" value="1"/>
</dbReference>
<dbReference type="PRINTS" id="PR00420">
    <property type="entry name" value="RNGMNOXGNASE"/>
</dbReference>
<gene>
    <name evidence="4" type="ORF">NGB36_27815</name>
</gene>
<evidence type="ECO:0000259" key="3">
    <source>
        <dbReference type="Pfam" id="PF01494"/>
    </source>
</evidence>
<dbReference type="GO" id="GO:0004497">
    <property type="term" value="F:monooxygenase activity"/>
    <property type="evidence" value="ECO:0007669"/>
    <property type="project" value="UniProtKB-KW"/>
</dbReference>
<evidence type="ECO:0000313" key="4">
    <source>
        <dbReference type="EMBL" id="MCQ4084282.1"/>
    </source>
</evidence>
<keyword evidence="1" id="KW-0560">Oxidoreductase</keyword>
<evidence type="ECO:0000256" key="1">
    <source>
        <dbReference type="ARBA" id="ARBA00023002"/>
    </source>
</evidence>
<dbReference type="InterPro" id="IPR036188">
    <property type="entry name" value="FAD/NAD-bd_sf"/>
</dbReference>
<dbReference type="EMBL" id="JANFNG010000032">
    <property type="protein sequence ID" value="MCQ4084282.1"/>
    <property type="molecule type" value="Genomic_DNA"/>
</dbReference>
<proteinExistence type="predicted"/>
<feature type="region of interest" description="Disordered" evidence="2">
    <location>
        <begin position="401"/>
        <end position="424"/>
    </location>
</feature>
<dbReference type="InterPro" id="IPR002938">
    <property type="entry name" value="FAD-bd"/>
</dbReference>
<feature type="compositionally biased region" description="Basic and acidic residues" evidence="2">
    <location>
        <begin position="402"/>
        <end position="413"/>
    </location>
</feature>
<dbReference type="Pfam" id="PF01494">
    <property type="entry name" value="FAD_binding_3"/>
    <property type="match status" value="1"/>
</dbReference>
<dbReference type="PANTHER" id="PTHR43476">
    <property type="entry name" value="3-(3-HYDROXY-PHENYL)PROPIONATE/3-HYDROXYCINNAMIC ACID HYDROXYLASE"/>
    <property type="match status" value="1"/>
</dbReference>